<proteinExistence type="predicted"/>
<dbReference type="PROSITE" id="PS51140">
    <property type="entry name" value="CUE"/>
    <property type="match status" value="1"/>
</dbReference>
<sequence>MGEVVNAIVAFAVIVFIVRWATSGPSSSSEGTSATTALGFRPKNVTQEMVDQIHTMFPDIPTDNIRFDLLRTGSVELTSNKILERGFLEAPPLAYFTLYPRADTPAAPRQVNSTVRTTSSSSATTARQPSLIERYHLQNKTAVTPTGPEAEIIVDVGGKATWEDTPEKREASLRERKAQMILAARQRMLVQEKKETPPSASGSRSS</sequence>
<gene>
    <name evidence="4" type="ORF">PAXRUDRAFT_825762</name>
</gene>
<dbReference type="EMBL" id="KN824977">
    <property type="protein sequence ID" value="KIK96617.1"/>
    <property type="molecule type" value="Genomic_DNA"/>
</dbReference>
<dbReference type="STRING" id="930991.A0A0D0DFS2"/>
<dbReference type="Gene3D" id="1.10.8.10">
    <property type="entry name" value="DNA helicase RuvA subunit, C-terminal domain"/>
    <property type="match status" value="1"/>
</dbReference>
<protein>
    <recommendedName>
        <fullName evidence="3">CUE domain-containing protein</fullName>
    </recommendedName>
</protein>
<keyword evidence="5" id="KW-1185">Reference proteome</keyword>
<evidence type="ECO:0000256" key="1">
    <source>
        <dbReference type="SAM" id="MobiDB-lite"/>
    </source>
</evidence>
<dbReference type="AlphaFoldDB" id="A0A0D0DFS2"/>
<dbReference type="FunCoup" id="A0A0D0DFS2">
    <property type="interactions" value="73"/>
</dbReference>
<dbReference type="Pfam" id="PF02845">
    <property type="entry name" value="CUE"/>
    <property type="match status" value="1"/>
</dbReference>
<reference evidence="5" key="2">
    <citation type="submission" date="2015-01" db="EMBL/GenBank/DDBJ databases">
        <title>Evolutionary Origins and Diversification of the Mycorrhizal Mutualists.</title>
        <authorList>
            <consortium name="DOE Joint Genome Institute"/>
            <consortium name="Mycorrhizal Genomics Consortium"/>
            <person name="Kohler A."/>
            <person name="Kuo A."/>
            <person name="Nagy L.G."/>
            <person name="Floudas D."/>
            <person name="Copeland A."/>
            <person name="Barry K.W."/>
            <person name="Cichocki N."/>
            <person name="Veneault-Fourrey C."/>
            <person name="LaButti K."/>
            <person name="Lindquist E.A."/>
            <person name="Lipzen A."/>
            <person name="Lundell T."/>
            <person name="Morin E."/>
            <person name="Murat C."/>
            <person name="Riley R."/>
            <person name="Ohm R."/>
            <person name="Sun H."/>
            <person name="Tunlid A."/>
            <person name="Henrissat B."/>
            <person name="Grigoriev I.V."/>
            <person name="Hibbett D.S."/>
            <person name="Martin F."/>
        </authorList>
    </citation>
    <scope>NUCLEOTIDE SEQUENCE [LARGE SCALE GENOMIC DNA]</scope>
    <source>
        <strain evidence="5">Ve08.2h10</strain>
    </source>
</reference>
<evidence type="ECO:0000256" key="2">
    <source>
        <dbReference type="SAM" id="SignalP"/>
    </source>
</evidence>
<accession>A0A0D0DFS2</accession>
<feature type="compositionally biased region" description="Low complexity" evidence="1">
    <location>
        <begin position="113"/>
        <end position="127"/>
    </location>
</feature>
<dbReference type="SMART" id="SM00546">
    <property type="entry name" value="CUE"/>
    <property type="match status" value="1"/>
</dbReference>
<evidence type="ECO:0000313" key="4">
    <source>
        <dbReference type="EMBL" id="KIK96617.1"/>
    </source>
</evidence>
<name>A0A0D0DFS2_9AGAM</name>
<evidence type="ECO:0000259" key="3">
    <source>
        <dbReference type="PROSITE" id="PS51140"/>
    </source>
</evidence>
<dbReference type="CDD" id="cd14424">
    <property type="entry name" value="CUE_Cue1p_like"/>
    <property type="match status" value="1"/>
</dbReference>
<dbReference type="InParanoid" id="A0A0D0DFS2"/>
<keyword evidence="2" id="KW-0732">Signal</keyword>
<feature type="region of interest" description="Disordered" evidence="1">
    <location>
        <begin position="107"/>
        <end position="127"/>
    </location>
</feature>
<feature type="signal peptide" evidence="2">
    <location>
        <begin position="1"/>
        <end position="23"/>
    </location>
</feature>
<organism evidence="4 5">
    <name type="scientific">Paxillus rubicundulus Ve08.2h10</name>
    <dbReference type="NCBI Taxonomy" id="930991"/>
    <lineage>
        <taxon>Eukaryota</taxon>
        <taxon>Fungi</taxon>
        <taxon>Dikarya</taxon>
        <taxon>Basidiomycota</taxon>
        <taxon>Agaricomycotina</taxon>
        <taxon>Agaricomycetes</taxon>
        <taxon>Agaricomycetidae</taxon>
        <taxon>Boletales</taxon>
        <taxon>Paxilineae</taxon>
        <taxon>Paxillaceae</taxon>
        <taxon>Paxillus</taxon>
    </lineage>
</organism>
<evidence type="ECO:0000313" key="5">
    <source>
        <dbReference type="Proteomes" id="UP000054538"/>
    </source>
</evidence>
<feature type="domain" description="CUE" evidence="3">
    <location>
        <begin position="45"/>
        <end position="87"/>
    </location>
</feature>
<dbReference type="OrthoDB" id="3824970at2759"/>
<dbReference type="GO" id="GO:0043130">
    <property type="term" value="F:ubiquitin binding"/>
    <property type="evidence" value="ECO:0007669"/>
    <property type="project" value="InterPro"/>
</dbReference>
<dbReference type="HOGENOM" id="CLU_083690_0_0_1"/>
<dbReference type="InterPro" id="IPR003892">
    <property type="entry name" value="CUE"/>
</dbReference>
<dbReference type="Proteomes" id="UP000054538">
    <property type="component" value="Unassembled WGS sequence"/>
</dbReference>
<reference evidence="4 5" key="1">
    <citation type="submission" date="2014-04" db="EMBL/GenBank/DDBJ databases">
        <authorList>
            <consortium name="DOE Joint Genome Institute"/>
            <person name="Kuo A."/>
            <person name="Kohler A."/>
            <person name="Jargeat P."/>
            <person name="Nagy L.G."/>
            <person name="Floudas D."/>
            <person name="Copeland A."/>
            <person name="Barry K.W."/>
            <person name="Cichocki N."/>
            <person name="Veneault-Fourrey C."/>
            <person name="LaButti K."/>
            <person name="Lindquist E.A."/>
            <person name="Lipzen A."/>
            <person name="Lundell T."/>
            <person name="Morin E."/>
            <person name="Murat C."/>
            <person name="Sun H."/>
            <person name="Tunlid A."/>
            <person name="Henrissat B."/>
            <person name="Grigoriev I.V."/>
            <person name="Hibbett D.S."/>
            <person name="Martin F."/>
            <person name="Nordberg H.P."/>
            <person name="Cantor M.N."/>
            <person name="Hua S.X."/>
        </authorList>
    </citation>
    <scope>NUCLEOTIDE SEQUENCE [LARGE SCALE GENOMIC DNA]</scope>
    <source>
        <strain evidence="4 5">Ve08.2h10</strain>
    </source>
</reference>
<feature type="chain" id="PRO_5002220798" description="CUE domain-containing protein" evidence="2">
    <location>
        <begin position="24"/>
        <end position="206"/>
    </location>
</feature>